<name>Q7VM96_HAEDU</name>
<reference evidence="2" key="1">
    <citation type="submission" date="2003-06" db="EMBL/GenBank/DDBJ databases">
        <title>The complete genome sequence of Haemophilus ducreyi.</title>
        <authorList>
            <person name="Munson R.S. Jr."/>
            <person name="Ray W.C."/>
            <person name="Mahairas G."/>
            <person name="Sabo P."/>
            <person name="Mungur R."/>
            <person name="Johnson L."/>
            <person name="Nguyen D."/>
            <person name="Wang J."/>
            <person name="Forst C."/>
            <person name="Hood L."/>
        </authorList>
    </citation>
    <scope>NUCLEOTIDE SEQUENCE [LARGE SCALE GENOMIC DNA]</scope>
    <source>
        <strain evidence="2">35000HP / ATCC 700724</strain>
    </source>
</reference>
<dbReference type="EMBL" id="AE017143">
    <property type="protein sequence ID" value="AAP95963.1"/>
    <property type="molecule type" value="Genomic_DNA"/>
</dbReference>
<keyword evidence="2" id="KW-1185">Reference proteome</keyword>
<dbReference type="KEGG" id="hdu:HD_1097"/>
<dbReference type="Proteomes" id="UP000001022">
    <property type="component" value="Chromosome"/>
</dbReference>
<proteinExistence type="predicted"/>
<dbReference type="HOGENOM" id="CLU_3328515_0_0_6"/>
<evidence type="ECO:0000313" key="2">
    <source>
        <dbReference type="Proteomes" id="UP000001022"/>
    </source>
</evidence>
<dbReference type="AlphaFoldDB" id="Q7VM96"/>
<gene>
    <name evidence="1" type="ordered locus">HD_1097</name>
</gene>
<sequence length="38" mass="4429">MEKKDNLLFNFLKLQRLSLHKGAMVNLIVISLIFARTI</sequence>
<evidence type="ECO:0000313" key="1">
    <source>
        <dbReference type="EMBL" id="AAP95963.1"/>
    </source>
</evidence>
<protein>
    <submittedName>
        <fullName evidence="1">Uncharacterized protein</fullName>
    </submittedName>
</protein>
<accession>Q7VM96</accession>
<organism evidence="1 2">
    <name type="scientific">Haemophilus ducreyi (strain 35000HP / ATCC 700724)</name>
    <dbReference type="NCBI Taxonomy" id="233412"/>
    <lineage>
        <taxon>Bacteria</taxon>
        <taxon>Pseudomonadati</taxon>
        <taxon>Pseudomonadota</taxon>
        <taxon>Gammaproteobacteria</taxon>
        <taxon>Pasteurellales</taxon>
        <taxon>Pasteurellaceae</taxon>
        <taxon>Haemophilus</taxon>
    </lineage>
</organism>
<dbReference type="STRING" id="233412.HD_1097"/>